<gene>
    <name evidence="2" type="ORF">M0813_00870</name>
</gene>
<proteinExistence type="predicted"/>
<keyword evidence="3" id="KW-1185">Reference proteome</keyword>
<evidence type="ECO:0000313" key="2">
    <source>
        <dbReference type="EMBL" id="KAJ6231053.1"/>
    </source>
</evidence>
<evidence type="ECO:0000259" key="1">
    <source>
        <dbReference type="Pfam" id="PF08719"/>
    </source>
</evidence>
<comment type="caution">
    <text evidence="2">The sequence shown here is derived from an EMBL/GenBank/DDBJ whole genome shotgun (WGS) entry which is preliminary data.</text>
</comment>
<dbReference type="Proteomes" id="UP001150062">
    <property type="component" value="Unassembled WGS sequence"/>
</dbReference>
<name>A0ABQ8XEG9_9EUKA</name>
<dbReference type="SUPFAM" id="SSF143990">
    <property type="entry name" value="YbiA-like"/>
    <property type="match status" value="1"/>
</dbReference>
<dbReference type="EMBL" id="JAOAOG010000304">
    <property type="protein sequence ID" value="KAJ6231053.1"/>
    <property type="molecule type" value="Genomic_DNA"/>
</dbReference>
<dbReference type="CDD" id="cd15457">
    <property type="entry name" value="NADAR"/>
    <property type="match status" value="1"/>
</dbReference>
<organism evidence="2 3">
    <name type="scientific">Anaeramoeba flamelloides</name>
    <dbReference type="NCBI Taxonomy" id="1746091"/>
    <lineage>
        <taxon>Eukaryota</taxon>
        <taxon>Metamonada</taxon>
        <taxon>Anaeramoebidae</taxon>
        <taxon>Anaeramoeba</taxon>
    </lineage>
</organism>
<dbReference type="Gene3D" id="1.10.357.40">
    <property type="entry name" value="YbiA-like"/>
    <property type="match status" value="1"/>
</dbReference>
<dbReference type="NCBIfam" id="TIGR02464">
    <property type="entry name" value="ribofla_fusion"/>
    <property type="match status" value="1"/>
</dbReference>
<dbReference type="InterPro" id="IPR037238">
    <property type="entry name" value="YbiA-like_sf"/>
</dbReference>
<protein>
    <recommendedName>
        <fullName evidence="1">NADAR domain-containing protein</fullName>
    </recommendedName>
</protein>
<dbReference type="Pfam" id="PF08719">
    <property type="entry name" value="NADAR"/>
    <property type="match status" value="1"/>
</dbReference>
<dbReference type="InterPro" id="IPR012816">
    <property type="entry name" value="NADAR"/>
</dbReference>
<evidence type="ECO:0000313" key="3">
    <source>
        <dbReference type="Proteomes" id="UP001150062"/>
    </source>
</evidence>
<sequence>MYKKNQIKFYFEYQEYGCFSNYYKSNFFLDGKLWITTEHYFQAQKFIYSPSVLEKCRTKDTPGEAKHMTKEERYKKNLDPRWHLDCKNIQVMKKCLYAKFQQNKQIKKILLSTGNKTLTEHTKNDHFWADGGDGTGENHLGRCLMELRSTLMRENQERPVLIWLDHSFDKFKQLVVLFQQNGIKVIQARKISQVIKAITKYQTRANLIITNLFFVFKQHLVQKLDSFNHETRVLCFDGEETLKEIQKHIQIAESNLDLESNVPKEDRHHKGDNHKRKKNTMNYFVQTKEQQQQNSNYELRQILKLENYLKTEREDSKSVNFCCDPGELSQSTLAHFFKEHNHSYGTVVFYSVNRFLFFETFNWLKNEKKIIVKHFQNPNELIYCLLSQKVACLIVDFLNTDRSVSSRIKKFAPKNTIYTFFNCQTEKTHHHVPKGKISDMKKLKKAIKDILKKIEKKN</sequence>
<reference evidence="2" key="1">
    <citation type="submission" date="2022-08" db="EMBL/GenBank/DDBJ databases">
        <title>Novel sulfate-reducing endosymbionts in the free-living metamonad Anaeramoeba.</title>
        <authorList>
            <person name="Jerlstrom-Hultqvist J."/>
            <person name="Cepicka I."/>
            <person name="Gallot-Lavallee L."/>
            <person name="Salas-Leiva D."/>
            <person name="Curtis B.A."/>
            <person name="Zahonova K."/>
            <person name="Pipaliya S."/>
            <person name="Dacks J."/>
            <person name="Roger A.J."/>
        </authorList>
    </citation>
    <scope>NUCLEOTIDE SEQUENCE</scope>
    <source>
        <strain evidence="2">Schooner1</strain>
    </source>
</reference>
<feature type="domain" description="NADAR" evidence="1">
    <location>
        <begin position="9"/>
        <end position="151"/>
    </location>
</feature>
<accession>A0ABQ8XEG9</accession>